<reference evidence="3 4" key="1">
    <citation type="journal article" date="2012" name="J. Bacteriol.">
        <title>Draft genome of Streptomyces tsukubaensis NRRL 18488, the producer of the clinically important immunosuppressant tacrolimus (FK506).</title>
        <authorList>
            <person name="Barreiro C."/>
            <person name="Prieto C."/>
            <person name="Sola-Landa A."/>
            <person name="Solera E."/>
            <person name="Martinez-Castro M."/>
            <person name="Perez-Redondo R."/>
            <person name="Garcia-Estrada C."/>
            <person name="Aparicio J.F."/>
            <person name="Fernandez-Martinez L.T."/>
            <person name="Santos-Aberturas J."/>
            <person name="Salehi-Najafabadi Z."/>
            <person name="Rodriguez-Garcia A."/>
            <person name="Tauch A."/>
            <person name="Martin J.F."/>
        </authorList>
    </citation>
    <scope>NUCLEOTIDE SEQUENCE [LARGE SCALE GENOMIC DNA]</scope>
    <source>
        <strain evidence="4">DSM 42081 / NBRC 108919 / NRRL 18488 / 9993</strain>
    </source>
</reference>
<dbReference type="Gene3D" id="3.10.129.10">
    <property type="entry name" value="Hotdog Thioesterase"/>
    <property type="match status" value="1"/>
</dbReference>
<evidence type="ECO:0000313" key="4">
    <source>
        <dbReference type="Proteomes" id="UP000005940"/>
    </source>
</evidence>
<dbReference type="RefSeq" id="WP_006346078.1">
    <property type="nucleotide sequence ID" value="NZ_CP029159.1"/>
</dbReference>
<dbReference type="PANTHER" id="PTHR43841:SF3">
    <property type="entry name" value="(3R)-HYDROXYACYL-ACP DEHYDRATASE SUBUNIT HADB"/>
    <property type="match status" value="1"/>
</dbReference>
<sequence length="143" mass="15222">MTSSVPQPVLKTAQKTALKPGDTFTLEAPKVTRTALALYAGASGDHNPVHIDIDACRAVGIDDVFAHGMLSMAYLGRLLTDWVPQDRIREYGVRFSAITPVNTTPVCRGTVVSVEDGLARLDLTVSLPDGSVTLQGRATVTTD</sequence>
<evidence type="ECO:0000256" key="1">
    <source>
        <dbReference type="ARBA" id="ARBA00005254"/>
    </source>
</evidence>
<dbReference type="InterPro" id="IPR029069">
    <property type="entry name" value="HotDog_dom_sf"/>
</dbReference>
<accession>I2N7Q4</accession>
<dbReference type="Pfam" id="PF01575">
    <property type="entry name" value="MaoC_dehydratas"/>
    <property type="match status" value="1"/>
</dbReference>
<dbReference type="SUPFAM" id="SSF54637">
    <property type="entry name" value="Thioesterase/thiol ester dehydrase-isomerase"/>
    <property type="match status" value="1"/>
</dbReference>
<dbReference type="PANTHER" id="PTHR43841">
    <property type="entry name" value="3-HYDROXYACYL-THIOESTER DEHYDRATASE HTDX-RELATED"/>
    <property type="match status" value="1"/>
</dbReference>
<dbReference type="EMBL" id="CP029159">
    <property type="protein sequence ID" value="QKM67046.1"/>
    <property type="molecule type" value="Genomic_DNA"/>
</dbReference>
<dbReference type="AlphaFoldDB" id="I2N7Q4"/>
<gene>
    <name evidence="3" type="ORF">STSU_007575</name>
</gene>
<protein>
    <submittedName>
        <fullName evidence="3">Dehydratase</fullName>
    </submittedName>
</protein>
<comment type="similarity">
    <text evidence="1">Belongs to the enoyl-CoA hydratase/isomerase family.</text>
</comment>
<proteinExistence type="inferred from homology"/>
<dbReference type="InterPro" id="IPR002539">
    <property type="entry name" value="MaoC-like_dom"/>
</dbReference>
<feature type="domain" description="MaoC-like" evidence="2">
    <location>
        <begin position="20"/>
        <end position="117"/>
    </location>
</feature>
<name>I2N7Q4_STRT9</name>
<dbReference type="Proteomes" id="UP000005940">
    <property type="component" value="Chromosome"/>
</dbReference>
<evidence type="ECO:0000259" key="2">
    <source>
        <dbReference type="Pfam" id="PF01575"/>
    </source>
</evidence>
<evidence type="ECO:0000313" key="3">
    <source>
        <dbReference type="EMBL" id="QKM67046.1"/>
    </source>
</evidence>
<keyword evidence="4" id="KW-1185">Reference proteome</keyword>
<organism evidence="3 4">
    <name type="scientific">Streptomyces tsukubensis (strain DSM 42081 / NBRC 108919 / NRRL 18488 / 9993)</name>
    <dbReference type="NCBI Taxonomy" id="1114943"/>
    <lineage>
        <taxon>Bacteria</taxon>
        <taxon>Bacillati</taxon>
        <taxon>Actinomycetota</taxon>
        <taxon>Actinomycetes</taxon>
        <taxon>Kitasatosporales</taxon>
        <taxon>Streptomycetaceae</taxon>
        <taxon>Streptomyces</taxon>
    </lineage>
</organism>